<feature type="compositionally biased region" description="Polar residues" evidence="2">
    <location>
        <begin position="19"/>
        <end position="30"/>
    </location>
</feature>
<dbReference type="PROSITE" id="PS50082">
    <property type="entry name" value="WD_REPEATS_2"/>
    <property type="match status" value="1"/>
</dbReference>
<feature type="repeat" description="WD" evidence="1">
    <location>
        <begin position="222"/>
        <end position="254"/>
    </location>
</feature>
<sequence>MPNKSDLGIPESAQLHSEAVQSMVSSSALLSQKGIIPGKSPIRHPPSTSQHRSGALGLSMNSPATSKFSSTRRESAPVAPKPNVKVNEPQRQHPGQGKQSIHELKRVVDNNKEMEREQCITGCLKLRFSKTIETEIYSVKFSPNEDFIVTAGGNSNIGVFSTKTNHREHELVPDMAIPLPCTALCFRPDNSVYKSGNTLTAAYTDGSVRHWHYVTGQLIGTLTEVDNQINSVAYNRDGKMFVTGGSDMYVRAYDGPTQKLAFSAFSGCGEATAGHSNRIFCTKFHPQDTNMIISDFNDAGTMITTGSYAKDNQLQIWDWGSGQLVESIPWSETTGSDTTTCMLYSAQYSQSIQNGGTANRYIVAGGGGSINEARIFSNESKKSIGSVTHLSSAVYTTAISSQDKMMAVAGSGKTLVVCDIENHFSDSR</sequence>
<dbReference type="EMBL" id="JAFCIX010000335">
    <property type="protein sequence ID" value="KAH6594423.1"/>
    <property type="molecule type" value="Genomic_DNA"/>
</dbReference>
<dbReference type="SMART" id="SM00320">
    <property type="entry name" value="WD40"/>
    <property type="match status" value="5"/>
</dbReference>
<feature type="compositionally biased region" description="Polar residues" evidence="2">
    <location>
        <begin position="59"/>
        <end position="69"/>
    </location>
</feature>
<evidence type="ECO:0000256" key="2">
    <source>
        <dbReference type="SAM" id="MobiDB-lite"/>
    </source>
</evidence>
<accession>A0ABQ8F9B2</accession>
<name>A0ABQ8F9B2_9FUNG</name>
<dbReference type="InterPro" id="IPR036322">
    <property type="entry name" value="WD40_repeat_dom_sf"/>
</dbReference>
<dbReference type="Pfam" id="PF00400">
    <property type="entry name" value="WD40"/>
    <property type="match status" value="2"/>
</dbReference>
<dbReference type="PANTHER" id="PTHR47822">
    <property type="entry name" value="CARBOHYDRATE BINDING DOMAIN CONTAINING PROTEIN"/>
    <property type="match status" value="1"/>
</dbReference>
<reference evidence="3 4" key="1">
    <citation type="submission" date="2021-02" db="EMBL/GenBank/DDBJ databases">
        <title>Variation within the Batrachochytrium salamandrivorans European outbreak.</title>
        <authorList>
            <person name="Kelly M."/>
            <person name="Pasmans F."/>
            <person name="Shea T.P."/>
            <person name="Munoz J.F."/>
            <person name="Carranza S."/>
            <person name="Cuomo C.A."/>
            <person name="Martel A."/>
        </authorList>
    </citation>
    <scope>NUCLEOTIDE SEQUENCE [LARGE SCALE GENOMIC DNA]</scope>
    <source>
        <strain evidence="3 4">AMFP18/2</strain>
    </source>
</reference>
<evidence type="ECO:0008006" key="5">
    <source>
        <dbReference type="Google" id="ProtNLM"/>
    </source>
</evidence>
<dbReference type="PANTHER" id="PTHR47822:SF2">
    <property type="entry name" value="F-BOX AND WD-40 DOMAIN PROTEIN 7"/>
    <property type="match status" value="1"/>
</dbReference>
<organism evidence="3 4">
    <name type="scientific">Batrachochytrium salamandrivorans</name>
    <dbReference type="NCBI Taxonomy" id="1357716"/>
    <lineage>
        <taxon>Eukaryota</taxon>
        <taxon>Fungi</taxon>
        <taxon>Fungi incertae sedis</taxon>
        <taxon>Chytridiomycota</taxon>
        <taxon>Chytridiomycota incertae sedis</taxon>
        <taxon>Chytridiomycetes</taxon>
        <taxon>Rhizophydiales</taxon>
        <taxon>Rhizophydiales incertae sedis</taxon>
        <taxon>Batrachochytrium</taxon>
    </lineage>
</organism>
<proteinExistence type="predicted"/>
<dbReference type="Proteomes" id="UP001648503">
    <property type="component" value="Unassembled WGS sequence"/>
</dbReference>
<dbReference type="InterPro" id="IPR001680">
    <property type="entry name" value="WD40_rpt"/>
</dbReference>
<evidence type="ECO:0000313" key="4">
    <source>
        <dbReference type="Proteomes" id="UP001648503"/>
    </source>
</evidence>
<keyword evidence="4" id="KW-1185">Reference proteome</keyword>
<dbReference type="Gene3D" id="2.130.10.10">
    <property type="entry name" value="YVTN repeat-like/Quinoprotein amine dehydrogenase"/>
    <property type="match status" value="2"/>
</dbReference>
<keyword evidence="1" id="KW-0853">WD repeat</keyword>
<gene>
    <name evidence="3" type="ORF">BASA50_006670</name>
</gene>
<evidence type="ECO:0000313" key="3">
    <source>
        <dbReference type="EMBL" id="KAH6594423.1"/>
    </source>
</evidence>
<dbReference type="SUPFAM" id="SSF50978">
    <property type="entry name" value="WD40 repeat-like"/>
    <property type="match status" value="1"/>
</dbReference>
<evidence type="ECO:0000256" key="1">
    <source>
        <dbReference type="PROSITE-ProRule" id="PRU00221"/>
    </source>
</evidence>
<protein>
    <recommendedName>
        <fullName evidence="5">Anaphase-promoting complex subunit 4 WD40 domain-containing protein</fullName>
    </recommendedName>
</protein>
<dbReference type="InterPro" id="IPR015943">
    <property type="entry name" value="WD40/YVTN_repeat-like_dom_sf"/>
</dbReference>
<comment type="caution">
    <text evidence="3">The sequence shown here is derived from an EMBL/GenBank/DDBJ whole genome shotgun (WGS) entry which is preliminary data.</text>
</comment>
<feature type="region of interest" description="Disordered" evidence="2">
    <location>
        <begin position="1"/>
        <end position="100"/>
    </location>
</feature>